<accession>A0A251NBD9</accession>
<evidence type="ECO:0000256" key="5">
    <source>
        <dbReference type="ARBA" id="ARBA00023242"/>
    </source>
</evidence>
<evidence type="ECO:0000313" key="7">
    <source>
        <dbReference type="EMBL" id="ONH96647.1"/>
    </source>
</evidence>
<evidence type="ECO:0000313" key="8">
    <source>
        <dbReference type="Proteomes" id="UP000006882"/>
    </source>
</evidence>
<keyword evidence="2" id="KW-0805">Transcription regulation</keyword>
<dbReference type="Gramene" id="ONH96647">
    <property type="protein sequence ID" value="ONH96647"/>
    <property type="gene ID" value="PRUPE_7G143200"/>
</dbReference>
<name>A0A251NBD9_PRUPE</name>
<reference evidence="7 8" key="1">
    <citation type="journal article" date="2013" name="Nat. Genet.">
        <title>The high-quality draft genome of peach (Prunus persica) identifies unique patterns of genetic diversity, domestication and genome evolution.</title>
        <authorList>
            <consortium name="International Peach Genome Initiative"/>
            <person name="Verde I."/>
            <person name="Abbott A.G."/>
            <person name="Scalabrin S."/>
            <person name="Jung S."/>
            <person name="Shu S."/>
            <person name="Marroni F."/>
            <person name="Zhebentyayeva T."/>
            <person name="Dettori M.T."/>
            <person name="Grimwood J."/>
            <person name="Cattonaro F."/>
            <person name="Zuccolo A."/>
            <person name="Rossini L."/>
            <person name="Jenkins J."/>
            <person name="Vendramin E."/>
            <person name="Meisel L.A."/>
            <person name="Decroocq V."/>
            <person name="Sosinski B."/>
            <person name="Prochnik S."/>
            <person name="Mitros T."/>
            <person name="Policriti A."/>
            <person name="Cipriani G."/>
            <person name="Dondini L."/>
            <person name="Ficklin S."/>
            <person name="Goodstein D.M."/>
            <person name="Xuan P."/>
            <person name="Del Fabbro C."/>
            <person name="Aramini V."/>
            <person name="Copetti D."/>
            <person name="Gonzalez S."/>
            <person name="Horner D.S."/>
            <person name="Falchi R."/>
            <person name="Lucas S."/>
            <person name="Mica E."/>
            <person name="Maldonado J."/>
            <person name="Lazzari B."/>
            <person name="Bielenberg D."/>
            <person name="Pirona R."/>
            <person name="Miculan M."/>
            <person name="Barakat A."/>
            <person name="Testolin R."/>
            <person name="Stella A."/>
            <person name="Tartarini S."/>
            <person name="Tonutti P."/>
            <person name="Arus P."/>
            <person name="Orellana A."/>
            <person name="Wells C."/>
            <person name="Main D."/>
            <person name="Vizzotto G."/>
            <person name="Silva H."/>
            <person name="Salamini F."/>
            <person name="Schmutz J."/>
            <person name="Morgante M."/>
            <person name="Rokhsar D.S."/>
        </authorList>
    </citation>
    <scope>NUCLEOTIDE SEQUENCE [LARGE SCALE GENOMIC DNA]</scope>
    <source>
        <strain evidence="8">cv. Nemared</strain>
    </source>
</reference>
<dbReference type="GO" id="GO:0005634">
    <property type="term" value="C:nucleus"/>
    <property type="evidence" value="ECO:0007669"/>
    <property type="project" value="UniProtKB-SubCell"/>
</dbReference>
<evidence type="ECO:0000256" key="1">
    <source>
        <dbReference type="ARBA" id="ARBA00004123"/>
    </source>
</evidence>
<evidence type="ECO:0000256" key="6">
    <source>
        <dbReference type="SAM" id="Phobius"/>
    </source>
</evidence>
<evidence type="ECO:0000256" key="2">
    <source>
        <dbReference type="ARBA" id="ARBA00023015"/>
    </source>
</evidence>
<feature type="transmembrane region" description="Helical" evidence="6">
    <location>
        <begin position="60"/>
        <end position="83"/>
    </location>
</feature>
<keyword evidence="6" id="KW-0472">Membrane</keyword>
<comment type="subcellular location">
    <subcellularLocation>
        <location evidence="1">Nucleus</location>
    </subcellularLocation>
</comment>
<proteinExistence type="predicted"/>
<keyword evidence="6" id="KW-1133">Transmembrane helix</keyword>
<gene>
    <name evidence="7" type="ORF">PRUPE_7G143200</name>
</gene>
<dbReference type="Proteomes" id="UP000006882">
    <property type="component" value="Chromosome G7"/>
</dbReference>
<dbReference type="EMBL" id="CM007657">
    <property type="protein sequence ID" value="ONH96647.1"/>
    <property type="molecule type" value="Genomic_DNA"/>
</dbReference>
<dbReference type="Gene3D" id="2.40.330.10">
    <property type="entry name" value="DNA-binding pseudobarrel domain"/>
    <property type="match status" value="1"/>
</dbReference>
<dbReference type="InterPro" id="IPR015300">
    <property type="entry name" value="DNA-bd_pseudobarrel_sf"/>
</dbReference>
<keyword evidence="3" id="KW-0238">DNA-binding</keyword>
<dbReference type="GO" id="GO:0003677">
    <property type="term" value="F:DNA binding"/>
    <property type="evidence" value="ECO:0007669"/>
    <property type="project" value="UniProtKB-KW"/>
</dbReference>
<evidence type="ECO:0000256" key="3">
    <source>
        <dbReference type="ARBA" id="ARBA00023125"/>
    </source>
</evidence>
<dbReference type="AlphaFoldDB" id="A0A251NBD9"/>
<keyword evidence="6" id="KW-0812">Transmembrane</keyword>
<keyword evidence="4" id="KW-0804">Transcription</keyword>
<keyword evidence="5" id="KW-0539">Nucleus</keyword>
<dbReference type="SUPFAM" id="SSF101936">
    <property type="entry name" value="DNA-binding pseudobarrel domain"/>
    <property type="match status" value="1"/>
</dbReference>
<evidence type="ECO:0000256" key="4">
    <source>
        <dbReference type="ARBA" id="ARBA00023163"/>
    </source>
</evidence>
<sequence length="97" mass="11075">MDVVRDNHLKIGDVCVFVSISNSGIPLFDVVIFRSGEGSNAPMMGNKQYLRWKKLIMKTVIRVTIQVMILVMIPVMIPVTILLKYWTSFHPQEKQGL</sequence>
<organism evidence="7 8">
    <name type="scientific">Prunus persica</name>
    <name type="common">Peach</name>
    <name type="synonym">Amygdalus persica</name>
    <dbReference type="NCBI Taxonomy" id="3760"/>
    <lineage>
        <taxon>Eukaryota</taxon>
        <taxon>Viridiplantae</taxon>
        <taxon>Streptophyta</taxon>
        <taxon>Embryophyta</taxon>
        <taxon>Tracheophyta</taxon>
        <taxon>Spermatophyta</taxon>
        <taxon>Magnoliopsida</taxon>
        <taxon>eudicotyledons</taxon>
        <taxon>Gunneridae</taxon>
        <taxon>Pentapetalae</taxon>
        <taxon>rosids</taxon>
        <taxon>fabids</taxon>
        <taxon>Rosales</taxon>
        <taxon>Rosaceae</taxon>
        <taxon>Amygdaloideae</taxon>
        <taxon>Amygdaleae</taxon>
        <taxon>Prunus</taxon>
    </lineage>
</organism>
<keyword evidence="8" id="KW-1185">Reference proteome</keyword>
<protein>
    <submittedName>
        <fullName evidence="7">Uncharacterized protein</fullName>
    </submittedName>
</protein>